<proteinExistence type="inferred from homology"/>
<dbReference type="InterPro" id="IPR007867">
    <property type="entry name" value="GMC_OxRtase_C"/>
</dbReference>
<comment type="caution">
    <text evidence="9">The sequence shown here is derived from an EMBL/GenBank/DDBJ whole genome shotgun (WGS) entry which is preliminary data.</text>
</comment>
<reference evidence="10" key="1">
    <citation type="submission" date="2023-07" db="EMBL/GenBank/DDBJ databases">
        <title>Dyadobacter sp. nov 'subterranea' isolated from contaminted grondwater.</title>
        <authorList>
            <person name="Szabo I."/>
            <person name="Al-Omari J."/>
            <person name="Szerdahelyi S.G."/>
            <person name="Rado J."/>
        </authorList>
    </citation>
    <scope>NUCLEOTIDE SEQUENCE [LARGE SCALE GENOMIC DNA]</scope>
    <source>
        <strain evidence="10">UP-52</strain>
    </source>
</reference>
<sequence>MSNLNIDSVKARTFDAIVIGTGISGGWAAKELTEKGLKTLVLERGKDVKHIVDYPTTNMQPWEFPHLGQPTLALREQNPIASKHYIFREDSVHFVMKDAEHPYIQDKPFDWMRGYQVGGRSLLWARQTQRWSDFDFEGPARDGFAIDWPIRYADIAPWYSYVEKFAGISGNKDGLPQLPDGEFLPPHELTCVEKHFSEQTAKNYNNTRPIIIGRAAHITDPQPIHTEQGRAKCQHRNICQRGCPFGGYFSSNSSTIPWAERTGNLTLQPYSVVHSIIYDEKKKKATGVRVVDTNTKEMTEYYAKIIFLNASAINSNLILLNSTSNRFPNGLGNDSGVLGKFIGFHNYRGRITAGYDGFLDSTTDGKRPNAAYIPRFRNVVKQETDFLRGYAASFSSNKMGNPTDGIGESLKERLLKPEIGGWTAGAQMMGETLMKETNFIALDQTRKDKWGIPTLRMHVDFDDNDMKMVQDFYVQLSEMLDKAGFKNIKTSDTKRNPGSENHEMGGARMGKDPKTSILNKWNQMHQCSNVFVTDGASMVSTATQNPSLTYMALTARAVDYAIKEMKKGNI</sequence>
<dbReference type="InterPro" id="IPR051473">
    <property type="entry name" value="P2Ox-like"/>
</dbReference>
<evidence type="ECO:0000259" key="7">
    <source>
        <dbReference type="Pfam" id="PF00732"/>
    </source>
</evidence>
<dbReference type="RefSeq" id="WP_194124808.1">
    <property type="nucleotide sequence ID" value="NZ_JACYGY010000002.1"/>
</dbReference>
<evidence type="ECO:0000256" key="4">
    <source>
        <dbReference type="ARBA" id="ARBA00022827"/>
    </source>
</evidence>
<evidence type="ECO:0000313" key="9">
    <source>
        <dbReference type="EMBL" id="MBE9466594.1"/>
    </source>
</evidence>
<dbReference type="Pfam" id="PF05199">
    <property type="entry name" value="GMC_oxred_C"/>
    <property type="match status" value="1"/>
</dbReference>
<feature type="domain" description="Glucose-methanol-choline oxidoreductase N-terminal" evidence="7">
    <location>
        <begin position="152"/>
        <end position="323"/>
    </location>
</feature>
<evidence type="ECO:0000256" key="1">
    <source>
        <dbReference type="ARBA" id="ARBA00001974"/>
    </source>
</evidence>
<evidence type="ECO:0000256" key="5">
    <source>
        <dbReference type="ARBA" id="ARBA00023002"/>
    </source>
</evidence>
<dbReference type="Gene3D" id="3.50.50.60">
    <property type="entry name" value="FAD/NAD(P)-binding domain"/>
    <property type="match status" value="2"/>
</dbReference>
<dbReference type="Pfam" id="PF00732">
    <property type="entry name" value="GMC_oxred_N"/>
    <property type="match status" value="1"/>
</dbReference>
<feature type="domain" description="Glucose-methanol-choline oxidoreductase C-terminal" evidence="8">
    <location>
        <begin position="437"/>
        <end position="553"/>
    </location>
</feature>
<evidence type="ECO:0000313" key="10">
    <source>
        <dbReference type="Proteomes" id="UP000634134"/>
    </source>
</evidence>
<name>A0ABR9WR74_9BACT</name>
<evidence type="ECO:0000259" key="8">
    <source>
        <dbReference type="Pfam" id="PF05199"/>
    </source>
</evidence>
<keyword evidence="4" id="KW-0274">FAD</keyword>
<accession>A0ABR9WR74</accession>
<dbReference type="InterPro" id="IPR036188">
    <property type="entry name" value="FAD/NAD-bd_sf"/>
</dbReference>
<comment type="cofactor">
    <cofactor evidence="1">
        <name>FAD</name>
        <dbReference type="ChEBI" id="CHEBI:57692"/>
    </cofactor>
</comment>
<organism evidence="9 10">
    <name type="scientific">Dyadobacter subterraneus</name>
    <dbReference type="NCBI Taxonomy" id="2773304"/>
    <lineage>
        <taxon>Bacteria</taxon>
        <taxon>Pseudomonadati</taxon>
        <taxon>Bacteroidota</taxon>
        <taxon>Cytophagia</taxon>
        <taxon>Cytophagales</taxon>
        <taxon>Spirosomataceae</taxon>
        <taxon>Dyadobacter</taxon>
    </lineage>
</organism>
<dbReference type="PANTHER" id="PTHR42784:SF1">
    <property type="entry name" value="PYRANOSE 2-OXIDASE"/>
    <property type="match status" value="1"/>
</dbReference>
<feature type="region of interest" description="Disordered" evidence="6">
    <location>
        <begin position="488"/>
        <end position="511"/>
    </location>
</feature>
<protein>
    <submittedName>
        <fullName evidence="9">GMC family oxidoreductase</fullName>
    </submittedName>
</protein>
<evidence type="ECO:0000256" key="6">
    <source>
        <dbReference type="SAM" id="MobiDB-lite"/>
    </source>
</evidence>
<dbReference type="SUPFAM" id="SSF51905">
    <property type="entry name" value="FAD/NAD(P)-binding domain"/>
    <property type="match status" value="1"/>
</dbReference>
<dbReference type="Proteomes" id="UP000634134">
    <property type="component" value="Unassembled WGS sequence"/>
</dbReference>
<dbReference type="InterPro" id="IPR000172">
    <property type="entry name" value="GMC_OxRdtase_N"/>
</dbReference>
<keyword evidence="5" id="KW-0560">Oxidoreductase</keyword>
<keyword evidence="3" id="KW-0285">Flavoprotein</keyword>
<evidence type="ECO:0000256" key="3">
    <source>
        <dbReference type="ARBA" id="ARBA00022630"/>
    </source>
</evidence>
<evidence type="ECO:0000256" key="2">
    <source>
        <dbReference type="ARBA" id="ARBA00010790"/>
    </source>
</evidence>
<dbReference type="SUPFAM" id="SSF54373">
    <property type="entry name" value="FAD-linked reductases, C-terminal domain"/>
    <property type="match status" value="1"/>
</dbReference>
<comment type="similarity">
    <text evidence="2">Belongs to the GMC oxidoreductase family.</text>
</comment>
<dbReference type="PANTHER" id="PTHR42784">
    <property type="entry name" value="PYRANOSE 2-OXIDASE"/>
    <property type="match status" value="1"/>
</dbReference>
<dbReference type="EMBL" id="JACYGY010000002">
    <property type="protein sequence ID" value="MBE9466594.1"/>
    <property type="molecule type" value="Genomic_DNA"/>
</dbReference>
<gene>
    <name evidence="9" type="ORF">IEE83_32405</name>
</gene>
<keyword evidence="10" id="KW-1185">Reference proteome</keyword>